<dbReference type="AlphaFoldDB" id="W1XYN7"/>
<evidence type="ECO:0000313" key="1">
    <source>
        <dbReference type="EMBL" id="ETJ35418.1"/>
    </source>
</evidence>
<organism evidence="1">
    <name type="scientific">human gut metagenome</name>
    <dbReference type="NCBI Taxonomy" id="408170"/>
    <lineage>
        <taxon>unclassified sequences</taxon>
        <taxon>metagenomes</taxon>
        <taxon>organismal metagenomes</taxon>
    </lineage>
</organism>
<name>W1XYN7_9ZZZZ</name>
<dbReference type="EMBL" id="AZMM01010197">
    <property type="protein sequence ID" value="ETJ35418.1"/>
    <property type="molecule type" value="Genomic_DNA"/>
</dbReference>
<gene>
    <name evidence="1" type="ORF">Q604_UNBC10197G0003</name>
</gene>
<reference evidence="1" key="1">
    <citation type="submission" date="2013-12" db="EMBL/GenBank/DDBJ databases">
        <title>A Varibaculum cambriense genome reconstructed from a premature infant gut community with otherwise low bacterial novelty that shifts toward anaerobic metabolism during the third week of life.</title>
        <authorList>
            <person name="Brown C.T."/>
            <person name="Sharon I."/>
            <person name="Thomas B.C."/>
            <person name="Castelle C.J."/>
            <person name="Morowitz M.J."/>
            <person name="Banfield J.F."/>
        </authorList>
    </citation>
    <scope>NUCLEOTIDE SEQUENCE</scope>
</reference>
<proteinExistence type="predicted"/>
<accession>W1XYN7</accession>
<protein>
    <submittedName>
        <fullName evidence="1">Uncharacterized protein</fullName>
    </submittedName>
</protein>
<comment type="caution">
    <text evidence="1">The sequence shown here is derived from an EMBL/GenBank/DDBJ whole genome shotgun (WGS) entry which is preliminary data.</text>
</comment>
<sequence length="25" mass="2733">KIMGKSEFKGVSSVDAFCGAWDTRL</sequence>
<feature type="non-terminal residue" evidence="1">
    <location>
        <position position="1"/>
    </location>
</feature>